<name>Q8KW45_9RHOB</name>
<sequence>MPMVWASITPTQWSTRLRAVVSILANVLIRFPQNKFMDRRGACCGGPFLTLETIMSTRRRTVLAGLGATTALGLIHPRFAVAQEKTMTETTLILRNGKITTLDPDTPEATAIAIIDGKVAAVGTDADVMRLHGDDVEKVIDLRGRRVIPGLNDSHTHVIRGGLNYNMELRWENVPSVSDALAMLRKQAANTPAPQWVRVVGGWSEFQFAERRMPTLEEINDASPETPVFVLHLYAAALLNRAALKALGFTKDTPNPPGGEIARDEKGNPTGMLIARPSALILYSTLAQGPKLAIEDQKNSTRHFMRELNRLGVTSVIDAGGGGQNYPQDYDVIQSLHDAGEMTLRVAYNLFAQTAGQELSDYERWIGMTEPGAGDDWLRMNGAGENLAWSAADFENFLEPRPEPAPVMEEELERIVELLATNEWPFRIHATYDETIDRFLNVFERVNGNTPFKTRFIIDHAETISTRNIERIKALGGGIATQHRMAFQGEYFVDRYGAQAADATPPIREMLNTGLPVGAGTDATRVASYDPWVSMHWLTTGKTVGGMTLYGDDKLLNREEALALWTTGSAWFSGEQSVKGRLSVGMYGDLAVLSDDLMAVPDAKLRGITSVMTVVGGKVVFAEGDFADHNPPLPPASPDWAANALFASPAERQASLAPASMDMRACHDGCTNGCGLHGHSHGIAWTNPIPVRDASAFWGALGCACFAV</sequence>
<dbReference type="PANTHER" id="PTHR22642">
    <property type="entry name" value="IMIDAZOLONEPROPIONASE"/>
    <property type="match status" value="1"/>
</dbReference>
<dbReference type="SUPFAM" id="SSF51338">
    <property type="entry name" value="Composite domain of metallo-dependent hydrolases"/>
    <property type="match status" value="1"/>
</dbReference>
<dbReference type="CDD" id="cd01300">
    <property type="entry name" value="YtcJ_like"/>
    <property type="match status" value="1"/>
</dbReference>
<accession>Q8KW45</accession>
<evidence type="ECO:0000259" key="2">
    <source>
        <dbReference type="Pfam" id="PF07969"/>
    </source>
</evidence>
<dbReference type="InterPro" id="IPR032466">
    <property type="entry name" value="Metal_Hydrolase"/>
</dbReference>
<dbReference type="PANTHER" id="PTHR22642:SF21">
    <property type="entry name" value="PERIPLASMIC PROTEIN"/>
    <property type="match status" value="1"/>
</dbReference>
<geneLocation type="plasmid" evidence="3">
    <name>pSD25</name>
</geneLocation>
<organism evidence="3">
    <name type="scientific">Ruegeria sp. PR1b</name>
    <dbReference type="NCBI Taxonomy" id="185588"/>
    <lineage>
        <taxon>Bacteria</taxon>
        <taxon>Pseudomonadati</taxon>
        <taxon>Pseudomonadota</taxon>
        <taxon>Alphaproteobacteria</taxon>
        <taxon>Rhodobacterales</taxon>
        <taxon>Roseobacteraceae</taxon>
        <taxon>Ruegeria</taxon>
    </lineage>
</organism>
<dbReference type="Gene3D" id="3.20.20.140">
    <property type="entry name" value="Metal-dependent hydrolases"/>
    <property type="match status" value="1"/>
</dbReference>
<dbReference type="SUPFAM" id="SSF51556">
    <property type="entry name" value="Metallo-dependent hydrolases"/>
    <property type="match status" value="1"/>
</dbReference>
<proteinExistence type="predicted"/>
<evidence type="ECO:0000256" key="1">
    <source>
        <dbReference type="SAM" id="MobiDB-lite"/>
    </source>
</evidence>
<keyword evidence="3" id="KW-0614">Plasmid</keyword>
<dbReference type="GO" id="GO:0016810">
    <property type="term" value="F:hydrolase activity, acting on carbon-nitrogen (but not peptide) bonds"/>
    <property type="evidence" value="ECO:0007669"/>
    <property type="project" value="InterPro"/>
</dbReference>
<reference evidence="3" key="1">
    <citation type="journal article" date="2003" name="Plasmid">
        <title>Nucleotide sequence based characterizations of two cryptic plasmids from the marine bacterium Ruegeria isolate PR1b.</title>
        <authorList>
            <person name="Zhong Z."/>
            <person name="Caspi R."/>
            <person name="Helinski D."/>
            <person name="Knauf V."/>
            <person name="Sykes S."/>
            <person name="O'Byrne C."/>
            <person name="Shea T.P."/>
            <person name="Wilkinson J.E."/>
            <person name="DeLoughery C."/>
            <person name="Toukdarian A."/>
        </authorList>
    </citation>
    <scope>NUCLEOTIDE SEQUENCE</scope>
    <source>
        <strain evidence="3">PR1b</strain>
        <plasmid evidence="3">pSD25</plasmid>
    </source>
</reference>
<dbReference type="Gene3D" id="2.30.40.10">
    <property type="entry name" value="Urease, subunit C, domain 1"/>
    <property type="match status" value="1"/>
</dbReference>
<dbReference type="EMBL" id="AF416331">
    <property type="protein sequence ID" value="AAN05218.1"/>
    <property type="molecule type" value="Genomic_DNA"/>
</dbReference>
<evidence type="ECO:0000313" key="3">
    <source>
        <dbReference type="EMBL" id="AAN05218.1"/>
    </source>
</evidence>
<protein>
    <submittedName>
        <fullName evidence="3">RC145</fullName>
    </submittedName>
</protein>
<dbReference type="Pfam" id="PF07969">
    <property type="entry name" value="Amidohydro_3"/>
    <property type="match status" value="1"/>
</dbReference>
<feature type="region of interest" description="Disordered" evidence="1">
    <location>
        <begin position="250"/>
        <end position="269"/>
    </location>
</feature>
<dbReference type="InterPro" id="IPR011059">
    <property type="entry name" value="Metal-dep_hydrolase_composite"/>
</dbReference>
<dbReference type="InterPro" id="IPR013108">
    <property type="entry name" value="Amidohydro_3"/>
</dbReference>
<dbReference type="AlphaFoldDB" id="Q8KW45"/>
<feature type="domain" description="Amidohydrolase 3" evidence="2">
    <location>
        <begin position="138"/>
        <end position="621"/>
    </location>
</feature>
<dbReference type="InterPro" id="IPR033932">
    <property type="entry name" value="YtcJ-like"/>
</dbReference>
<dbReference type="Gene3D" id="3.10.310.70">
    <property type="match status" value="1"/>
</dbReference>